<keyword evidence="2" id="KW-1185">Reference proteome</keyword>
<dbReference type="EMBL" id="JACIIG010000001">
    <property type="protein sequence ID" value="MBB4566764.1"/>
    <property type="molecule type" value="Genomic_DNA"/>
</dbReference>
<gene>
    <name evidence="1" type="ORF">GGE60_000852</name>
</gene>
<evidence type="ECO:0000313" key="2">
    <source>
        <dbReference type="Proteomes" id="UP000543836"/>
    </source>
</evidence>
<protein>
    <submittedName>
        <fullName evidence="1">Uncharacterized protein</fullName>
    </submittedName>
</protein>
<dbReference type="Proteomes" id="UP000543836">
    <property type="component" value="Unassembled WGS sequence"/>
</dbReference>
<comment type="caution">
    <text evidence="1">The sequence shown here is derived from an EMBL/GenBank/DDBJ whole genome shotgun (WGS) entry which is preliminary data.</text>
</comment>
<dbReference type="AlphaFoldDB" id="A0A7W6ZQK4"/>
<reference evidence="1 2" key="1">
    <citation type="submission" date="2020-08" db="EMBL/GenBank/DDBJ databases">
        <title>Genomic Encyclopedia of Type Strains, Phase IV (KMG-V): Genome sequencing to study the core and pangenomes of soil and plant-associated prokaryotes.</title>
        <authorList>
            <person name="Whitman W."/>
        </authorList>
    </citation>
    <scope>NUCLEOTIDE SEQUENCE [LARGE SCALE GENOMIC DNA]</scope>
    <source>
        <strain evidence="1 2">SEMIA 492</strain>
    </source>
</reference>
<proteinExistence type="predicted"/>
<organism evidence="1 2">
    <name type="scientific">Rhizobium leucaenae</name>
    <dbReference type="NCBI Taxonomy" id="29450"/>
    <lineage>
        <taxon>Bacteria</taxon>
        <taxon>Pseudomonadati</taxon>
        <taxon>Pseudomonadota</taxon>
        <taxon>Alphaproteobacteria</taxon>
        <taxon>Hyphomicrobiales</taxon>
        <taxon>Rhizobiaceae</taxon>
        <taxon>Rhizobium/Agrobacterium group</taxon>
        <taxon>Rhizobium</taxon>
    </lineage>
</organism>
<sequence length="54" mass="6505">MENDHWIFDDFGMHCEMRNETREIEARRLAELTSVRDMDLLYWPVQIASETDST</sequence>
<accession>A0A7W6ZQK4</accession>
<evidence type="ECO:0000313" key="1">
    <source>
        <dbReference type="EMBL" id="MBB4566764.1"/>
    </source>
</evidence>
<name>A0A7W6ZQK4_9HYPH</name>